<gene>
    <name evidence="10" type="primary">mreD</name>
    <name evidence="10" type="ORF">C7S18_13455</name>
</gene>
<accession>A0A2P1PTH0</accession>
<keyword evidence="6 9" id="KW-1133">Transmembrane helix</keyword>
<evidence type="ECO:0000256" key="2">
    <source>
        <dbReference type="ARBA" id="ARBA00007776"/>
    </source>
</evidence>
<protein>
    <recommendedName>
        <fullName evidence="8">Rod shape-determining protein MreD</fullName>
    </recommendedName>
</protein>
<evidence type="ECO:0000256" key="5">
    <source>
        <dbReference type="ARBA" id="ARBA00022960"/>
    </source>
</evidence>
<organism evidence="10 11">
    <name type="scientific">Ahniella affigens</name>
    <dbReference type="NCBI Taxonomy" id="2021234"/>
    <lineage>
        <taxon>Bacteria</taxon>
        <taxon>Pseudomonadati</taxon>
        <taxon>Pseudomonadota</taxon>
        <taxon>Gammaproteobacteria</taxon>
        <taxon>Lysobacterales</taxon>
        <taxon>Rhodanobacteraceae</taxon>
        <taxon>Ahniella</taxon>
    </lineage>
</organism>
<feature type="transmembrane region" description="Helical" evidence="9">
    <location>
        <begin position="55"/>
        <end position="73"/>
    </location>
</feature>
<evidence type="ECO:0000256" key="4">
    <source>
        <dbReference type="ARBA" id="ARBA00022692"/>
    </source>
</evidence>
<reference evidence="10 11" key="2">
    <citation type="submission" date="2018-03" db="EMBL/GenBank/DDBJ databases">
        <authorList>
            <person name="Keele B.F."/>
        </authorList>
    </citation>
    <scope>NUCLEOTIDE SEQUENCE [LARGE SCALE GENOMIC DNA]</scope>
    <source>
        <strain evidence="10 11">D13</strain>
    </source>
</reference>
<dbReference type="RefSeq" id="WP_106892056.1">
    <property type="nucleotide sequence ID" value="NZ_CP027860.1"/>
</dbReference>
<dbReference type="KEGG" id="xba:C7S18_13455"/>
<dbReference type="OrthoDB" id="6647425at2"/>
<evidence type="ECO:0000256" key="1">
    <source>
        <dbReference type="ARBA" id="ARBA00004651"/>
    </source>
</evidence>
<keyword evidence="8" id="KW-0997">Cell inner membrane</keyword>
<evidence type="ECO:0000313" key="11">
    <source>
        <dbReference type="Proteomes" id="UP000241074"/>
    </source>
</evidence>
<evidence type="ECO:0000256" key="8">
    <source>
        <dbReference type="PIRNR" id="PIRNR018472"/>
    </source>
</evidence>
<dbReference type="GO" id="GO:0005886">
    <property type="term" value="C:plasma membrane"/>
    <property type="evidence" value="ECO:0007669"/>
    <property type="project" value="UniProtKB-SubCell"/>
</dbReference>
<dbReference type="PANTHER" id="PTHR37484:SF1">
    <property type="entry name" value="ROD SHAPE-DETERMINING PROTEIN MRED"/>
    <property type="match status" value="1"/>
</dbReference>
<feature type="transmembrane region" description="Helical" evidence="9">
    <location>
        <begin position="94"/>
        <end position="111"/>
    </location>
</feature>
<dbReference type="GO" id="GO:0008360">
    <property type="term" value="P:regulation of cell shape"/>
    <property type="evidence" value="ECO:0007669"/>
    <property type="project" value="UniProtKB-UniRule"/>
</dbReference>
<keyword evidence="7 8" id="KW-0472">Membrane</keyword>
<feature type="transmembrane region" description="Helical" evidence="9">
    <location>
        <begin position="131"/>
        <end position="151"/>
    </location>
</feature>
<evidence type="ECO:0000256" key="3">
    <source>
        <dbReference type="ARBA" id="ARBA00022475"/>
    </source>
</evidence>
<proteinExistence type="inferred from homology"/>
<sequence>MSRNRANTLALWVLVGAAALLSLMPLPESMRALRPFWMALVVVYASLEWPEDFGLGLAFSFGLISDLVAGTTFGEHSFRLVIVAFIVIRFRSRIRFFPMWQQTAAVFALLLNDRIVTWMLRTFTGEFAIDWRFWIAPFSGALIWPWFFLLVSDLSQRRRSKDA</sequence>
<keyword evidence="11" id="KW-1185">Reference proteome</keyword>
<dbReference type="AlphaFoldDB" id="A0A2P1PTH0"/>
<keyword evidence="5 8" id="KW-0133">Cell shape</keyword>
<reference evidence="10 11" key="1">
    <citation type="submission" date="2018-03" db="EMBL/GenBank/DDBJ databases">
        <title>Ahniella affigens gen. nov., sp. nov., a gammaproteobacterium isolated from sandy soil near a stream.</title>
        <authorList>
            <person name="Ko Y."/>
            <person name="Kim J.-H."/>
        </authorList>
    </citation>
    <scope>NUCLEOTIDE SEQUENCE [LARGE SCALE GENOMIC DNA]</scope>
    <source>
        <strain evidence="10 11">D13</strain>
    </source>
</reference>
<dbReference type="InterPro" id="IPR026034">
    <property type="entry name" value="MreD_proteobac"/>
</dbReference>
<keyword evidence="4 9" id="KW-0812">Transmembrane</keyword>
<evidence type="ECO:0000313" key="10">
    <source>
        <dbReference type="EMBL" id="AVP98136.1"/>
    </source>
</evidence>
<dbReference type="Pfam" id="PF04093">
    <property type="entry name" value="MreD"/>
    <property type="match status" value="1"/>
</dbReference>
<comment type="subcellular location">
    <subcellularLocation>
        <location evidence="8">Cell inner membrane</location>
    </subcellularLocation>
    <subcellularLocation>
        <location evidence="1">Cell membrane</location>
        <topology evidence="1">Multi-pass membrane protein</topology>
    </subcellularLocation>
</comment>
<dbReference type="EMBL" id="CP027860">
    <property type="protein sequence ID" value="AVP98136.1"/>
    <property type="molecule type" value="Genomic_DNA"/>
</dbReference>
<dbReference type="PIRSF" id="PIRSF018472">
    <property type="entry name" value="MreD_proteobac"/>
    <property type="match status" value="1"/>
</dbReference>
<dbReference type="Proteomes" id="UP000241074">
    <property type="component" value="Chromosome"/>
</dbReference>
<name>A0A2P1PTH0_9GAMM</name>
<evidence type="ECO:0000256" key="6">
    <source>
        <dbReference type="ARBA" id="ARBA00022989"/>
    </source>
</evidence>
<dbReference type="InterPro" id="IPR007227">
    <property type="entry name" value="Cell_shape_determining_MreD"/>
</dbReference>
<comment type="similarity">
    <text evidence="2 8">Belongs to the MreD family.</text>
</comment>
<evidence type="ECO:0000256" key="7">
    <source>
        <dbReference type="ARBA" id="ARBA00023136"/>
    </source>
</evidence>
<keyword evidence="3 8" id="KW-1003">Cell membrane</keyword>
<evidence type="ECO:0000256" key="9">
    <source>
        <dbReference type="SAM" id="Phobius"/>
    </source>
</evidence>
<comment type="function">
    <text evidence="8">Involved in formation of the rod shape of the cell. May also contribute to regulation of formation of penicillin-binding proteins.</text>
</comment>
<dbReference type="PANTHER" id="PTHR37484">
    <property type="entry name" value="ROD SHAPE-DETERMINING PROTEIN MRED"/>
    <property type="match status" value="1"/>
</dbReference>
<dbReference type="NCBIfam" id="TIGR03426">
    <property type="entry name" value="shape_MreD"/>
    <property type="match status" value="1"/>
</dbReference>